<dbReference type="STRING" id="1121409.SAMN02745124_03561"/>
<dbReference type="PANTHER" id="PTHR33055">
    <property type="entry name" value="TRANSPOSASE FOR INSERTION SEQUENCE ELEMENT IS1111A"/>
    <property type="match status" value="1"/>
</dbReference>
<dbReference type="InterPro" id="IPR047650">
    <property type="entry name" value="Transpos_IS110"/>
</dbReference>
<organism evidence="2 3">
    <name type="scientific">Desulfofustis glycolicus DSM 9705</name>
    <dbReference type="NCBI Taxonomy" id="1121409"/>
    <lineage>
        <taxon>Bacteria</taxon>
        <taxon>Pseudomonadati</taxon>
        <taxon>Thermodesulfobacteriota</taxon>
        <taxon>Desulfobulbia</taxon>
        <taxon>Desulfobulbales</taxon>
        <taxon>Desulfocapsaceae</taxon>
        <taxon>Desulfofustis</taxon>
    </lineage>
</organism>
<name>A0A1M5Y2U3_9BACT</name>
<evidence type="ECO:0000313" key="2">
    <source>
        <dbReference type="EMBL" id="SHI06114.1"/>
    </source>
</evidence>
<dbReference type="GO" id="GO:0003677">
    <property type="term" value="F:DNA binding"/>
    <property type="evidence" value="ECO:0007669"/>
    <property type="project" value="InterPro"/>
</dbReference>
<dbReference type="PANTHER" id="PTHR33055:SF15">
    <property type="entry name" value="TRANSPOSASE-RELATED"/>
    <property type="match status" value="1"/>
</dbReference>
<dbReference type="InterPro" id="IPR003346">
    <property type="entry name" value="Transposase_20"/>
</dbReference>
<protein>
    <submittedName>
        <fullName evidence="2">Transposase IS116/IS110/IS902 family protein</fullName>
    </submittedName>
</protein>
<sequence>MHRSIQGCFEDHHRFQLCSLLRIISILESEIGIISDRLHQLIEKHEALLDRLTVVPGVGPRNAQMIISEVGYRLDSFADAALFANWAGLCPGNNESAGKRRSGKTAVQKHPFKTILVEVAWATVKTKGSYFKDKYYRLKSRRGAKKAIVAIAHRLAKVMFHMIKYG</sequence>
<dbReference type="Proteomes" id="UP000184139">
    <property type="component" value="Unassembled WGS sequence"/>
</dbReference>
<reference evidence="2 3" key="1">
    <citation type="submission" date="2016-11" db="EMBL/GenBank/DDBJ databases">
        <authorList>
            <person name="Jaros S."/>
            <person name="Januszkiewicz K."/>
            <person name="Wedrychowicz H."/>
        </authorList>
    </citation>
    <scope>NUCLEOTIDE SEQUENCE [LARGE SCALE GENOMIC DNA]</scope>
    <source>
        <strain evidence="2 3">DSM 9705</strain>
    </source>
</reference>
<dbReference type="EMBL" id="FQXS01000027">
    <property type="protein sequence ID" value="SHI06114.1"/>
    <property type="molecule type" value="Genomic_DNA"/>
</dbReference>
<accession>A0A1M5Y2U3</accession>
<dbReference type="Pfam" id="PF02371">
    <property type="entry name" value="Transposase_20"/>
    <property type="match status" value="1"/>
</dbReference>
<dbReference type="AlphaFoldDB" id="A0A1M5Y2U3"/>
<evidence type="ECO:0000259" key="1">
    <source>
        <dbReference type="Pfam" id="PF02371"/>
    </source>
</evidence>
<feature type="domain" description="Transposase IS116/IS110/IS902 C-terminal" evidence="1">
    <location>
        <begin position="51"/>
        <end position="135"/>
    </location>
</feature>
<dbReference type="GO" id="GO:0006313">
    <property type="term" value="P:DNA transposition"/>
    <property type="evidence" value="ECO:0007669"/>
    <property type="project" value="InterPro"/>
</dbReference>
<proteinExistence type="predicted"/>
<keyword evidence="3" id="KW-1185">Reference proteome</keyword>
<evidence type="ECO:0000313" key="3">
    <source>
        <dbReference type="Proteomes" id="UP000184139"/>
    </source>
</evidence>
<gene>
    <name evidence="2" type="ORF">SAMN02745124_03561</name>
</gene>
<dbReference type="GO" id="GO:0004803">
    <property type="term" value="F:transposase activity"/>
    <property type="evidence" value="ECO:0007669"/>
    <property type="project" value="InterPro"/>
</dbReference>